<dbReference type="OrthoDB" id="8372228at2"/>
<dbReference type="PATRIC" id="fig|1234597.4.peg.68"/>
<proteinExistence type="predicted"/>
<dbReference type="RefSeq" id="WP_006470273.1">
    <property type="nucleotide sequence ID" value="NZ_AOGE01000001.1"/>
</dbReference>
<sequence length="85" mass="9729">MPEWPKDKLLKHGPELPIEERIRRYQHNIRTIREAGCKVPTTAMIDSLDPAEIELWFADSAFTIDRLGTAIRLLANSDDEPEQGT</sequence>
<gene>
    <name evidence="1" type="ORF">D584_00320</name>
</gene>
<accession>M5JSV7</accession>
<reference evidence="1 2" key="1">
    <citation type="journal article" date="2013" name="Gut Pathog.">
        <title>Draft genome of Ochrobactrum intermedium strain M86 isolated from non-ulcer dyspeptic individual from India.</title>
        <authorList>
            <person name="Kulkarni G."/>
            <person name="Dhotre D."/>
            <person name="Dharne M."/>
            <person name="Shetty S."/>
            <person name="Chowdhury S."/>
            <person name="Misra V."/>
            <person name="Misra S."/>
            <person name="Patole M."/>
            <person name="Shouche Y."/>
        </authorList>
    </citation>
    <scope>NUCLEOTIDE SEQUENCE [LARGE SCALE GENOMIC DNA]</scope>
    <source>
        <strain evidence="1 2">M86</strain>
    </source>
</reference>
<dbReference type="AlphaFoldDB" id="M5JSV7"/>
<name>M5JSV7_9HYPH</name>
<protein>
    <submittedName>
        <fullName evidence="1">Uncharacterized protein</fullName>
    </submittedName>
</protein>
<evidence type="ECO:0000313" key="2">
    <source>
        <dbReference type="Proteomes" id="UP000011971"/>
    </source>
</evidence>
<dbReference type="Proteomes" id="UP000011971">
    <property type="component" value="Unassembled WGS sequence"/>
</dbReference>
<dbReference type="EMBL" id="AOGE01000001">
    <property type="protein sequence ID" value="ELT51247.1"/>
    <property type="molecule type" value="Genomic_DNA"/>
</dbReference>
<evidence type="ECO:0000313" key="1">
    <source>
        <dbReference type="EMBL" id="ELT51247.1"/>
    </source>
</evidence>
<organism evidence="1 2">
    <name type="scientific">Brucella intermedia M86</name>
    <dbReference type="NCBI Taxonomy" id="1234597"/>
    <lineage>
        <taxon>Bacteria</taxon>
        <taxon>Pseudomonadati</taxon>
        <taxon>Pseudomonadota</taxon>
        <taxon>Alphaproteobacteria</taxon>
        <taxon>Hyphomicrobiales</taxon>
        <taxon>Brucellaceae</taxon>
        <taxon>Brucella/Ochrobactrum group</taxon>
        <taxon>Brucella</taxon>
    </lineage>
</organism>
<comment type="caution">
    <text evidence="1">The sequence shown here is derived from an EMBL/GenBank/DDBJ whole genome shotgun (WGS) entry which is preliminary data.</text>
</comment>